<evidence type="ECO:0000313" key="4">
    <source>
        <dbReference type="EMBL" id="UXE40573.1"/>
    </source>
</evidence>
<dbReference type="InterPro" id="IPR008948">
    <property type="entry name" value="L-Aspartase-like"/>
</dbReference>
<comment type="similarity">
    <text evidence="1">Belongs to the class-II fumarase/aspartase family.</text>
</comment>
<name>A0A1Y6GGT9_RAOOR</name>
<dbReference type="Pfam" id="PF00206">
    <property type="entry name" value="Lyase_1"/>
    <property type="match status" value="1"/>
</dbReference>
<dbReference type="AlphaFoldDB" id="A0A1Y6GGT9"/>
<dbReference type="EC" id="5.5.1.2" evidence="2"/>
<dbReference type="PRINTS" id="PR00149">
    <property type="entry name" value="FUMRATELYASE"/>
</dbReference>
<dbReference type="Proteomes" id="UP001064206">
    <property type="component" value="Chromosome"/>
</dbReference>
<dbReference type="SMART" id="SM00998">
    <property type="entry name" value="ADSL_C"/>
    <property type="match status" value="1"/>
</dbReference>
<dbReference type="NCBIfam" id="TIGR02426">
    <property type="entry name" value="protocat_pcaB"/>
    <property type="match status" value="1"/>
</dbReference>
<dbReference type="InterPro" id="IPR022761">
    <property type="entry name" value="Fumarate_lyase_N"/>
</dbReference>
<dbReference type="PROSITE" id="PS00163">
    <property type="entry name" value="FUMARATE_LYASES"/>
    <property type="match status" value="1"/>
</dbReference>
<dbReference type="InterPro" id="IPR019468">
    <property type="entry name" value="AdenyloSucc_lyase_C"/>
</dbReference>
<organism evidence="4 5">
    <name type="scientific">Raoultella ornithinolytica</name>
    <name type="common">Klebsiella ornithinolytica</name>
    <dbReference type="NCBI Taxonomy" id="54291"/>
    <lineage>
        <taxon>Bacteria</taxon>
        <taxon>Pseudomonadati</taxon>
        <taxon>Pseudomonadota</taxon>
        <taxon>Gammaproteobacteria</taxon>
        <taxon>Enterobacterales</taxon>
        <taxon>Enterobacteriaceae</taxon>
        <taxon>Klebsiella/Raoultella group</taxon>
        <taxon>Raoultella</taxon>
    </lineage>
</organism>
<evidence type="ECO:0000256" key="1">
    <source>
        <dbReference type="ARBA" id="ARBA00034772"/>
    </source>
</evidence>
<dbReference type="CDD" id="cd01597">
    <property type="entry name" value="pCLME"/>
    <property type="match status" value="1"/>
</dbReference>
<dbReference type="PANTHER" id="PTHR43172:SF2">
    <property type="entry name" value="ADENYLOSUCCINATE LYASE C-TERMINAL DOMAIN-CONTAINING PROTEIN"/>
    <property type="match status" value="1"/>
</dbReference>
<reference evidence="4" key="1">
    <citation type="submission" date="2022-09" db="EMBL/GenBank/DDBJ databases">
        <title>Multidrug resistance Raoultella ornithinolytica Strain MQB_Silv_108.</title>
        <authorList>
            <person name="Quintela-Baluja M."/>
        </authorList>
    </citation>
    <scope>NUCLEOTIDE SEQUENCE</scope>
    <source>
        <strain evidence="4">MQB_Silv_108</strain>
    </source>
</reference>
<protein>
    <recommendedName>
        <fullName evidence="2">3-carboxy-cis,cis-muconate cycloisomerase</fullName>
        <ecNumber evidence="2">5.5.1.2</ecNumber>
    </recommendedName>
</protein>
<evidence type="ECO:0000259" key="3">
    <source>
        <dbReference type="SMART" id="SM00998"/>
    </source>
</evidence>
<accession>A0A1Y6GGT9</accession>
<dbReference type="InterPro" id="IPR000362">
    <property type="entry name" value="Fumarate_lyase_fam"/>
</dbReference>
<dbReference type="InterPro" id="IPR020557">
    <property type="entry name" value="Fumarate_lyase_CS"/>
</dbReference>
<dbReference type="RefSeq" id="WP_015584223.1">
    <property type="nucleotide sequence ID" value="NZ_AP021983.1"/>
</dbReference>
<dbReference type="Pfam" id="PF10397">
    <property type="entry name" value="ADSL_C"/>
    <property type="match status" value="1"/>
</dbReference>
<dbReference type="SUPFAM" id="SSF48557">
    <property type="entry name" value="L-aspartase-like"/>
    <property type="match status" value="1"/>
</dbReference>
<sequence length="450" mass="48528">MSLLTPMLRSSPLTAWFSDAQRVQGMLDFEAALVRAQASCGTVPQDAVAPIVSACQHSAIDFPALGLAAASAGNLAIPLVKQLTARVKTQDAGAARYVHWGATSQDAIDSGLVLQLRGALDETERLLQQLIDGFATQAERYQNTVMPGRTWMQHALPVTFGLKLAGTLDALLRWQQRLREMRPRVLVLQFGGAAGTLDSLKADASPVAAALASLLGLTLPDTPWHSQRDRLLEVGAWFAGLCGTLGKFANDFSLLMQTEVAEVSEPVAEGRGGSSTMPHKRNPIACSAILTAAQRTPGLVATLYAGQIQQHERALGGWQAEWETLPELIMLVGGALAQSDALVRDMQVFPQKMRADLEITHGLIMAEAVTLALAAFIGKADAHHRIEALCRQAIDESRPLQALLENDPLVSQHLSPPRLTQLLDPATATGSAERFVRQVVARYKEQRNEP</sequence>
<dbReference type="InterPro" id="IPR012789">
    <property type="entry name" value="Protocat_PcaB-like"/>
</dbReference>
<dbReference type="Gene3D" id="1.10.40.30">
    <property type="entry name" value="Fumarase/aspartase (C-terminal domain)"/>
    <property type="match status" value="1"/>
</dbReference>
<dbReference type="GeneID" id="93753813"/>
<feature type="domain" description="Adenylosuccinate lyase C-terminal" evidence="3">
    <location>
        <begin position="361"/>
        <end position="440"/>
    </location>
</feature>
<dbReference type="GO" id="GO:0016829">
    <property type="term" value="F:lyase activity"/>
    <property type="evidence" value="ECO:0007669"/>
    <property type="project" value="UniProtKB-ARBA"/>
</dbReference>
<dbReference type="EMBL" id="CP104450">
    <property type="protein sequence ID" value="UXE40573.1"/>
    <property type="molecule type" value="Genomic_DNA"/>
</dbReference>
<evidence type="ECO:0000313" key="5">
    <source>
        <dbReference type="Proteomes" id="UP001064206"/>
    </source>
</evidence>
<evidence type="ECO:0000256" key="2">
    <source>
        <dbReference type="NCBIfam" id="TIGR02426"/>
    </source>
</evidence>
<gene>
    <name evidence="4" type="ORF">N2J37_12910</name>
</gene>
<keyword evidence="4" id="KW-0413">Isomerase</keyword>
<dbReference type="Gene3D" id="1.20.200.10">
    <property type="entry name" value="Fumarase/aspartase (Central domain)"/>
    <property type="match status" value="1"/>
</dbReference>
<dbReference type="NCBIfam" id="NF006554">
    <property type="entry name" value="PRK09053.1"/>
    <property type="match status" value="1"/>
</dbReference>
<dbReference type="GO" id="GO:0047472">
    <property type="term" value="F:3-carboxy-cis,cis-muconate cycloisomerase activity"/>
    <property type="evidence" value="ECO:0007669"/>
    <property type="project" value="UniProtKB-UniRule"/>
</dbReference>
<proteinExistence type="inferred from homology"/>
<dbReference type="STRING" id="54291.TE10_15885"/>
<dbReference type="PANTHER" id="PTHR43172">
    <property type="entry name" value="ADENYLOSUCCINATE LYASE"/>
    <property type="match status" value="1"/>
</dbReference>
<dbReference type="PRINTS" id="PR00145">
    <property type="entry name" value="ARGSUCLYASE"/>
</dbReference>
<dbReference type="eggNOG" id="COG0015">
    <property type="taxonomic scope" value="Bacteria"/>
</dbReference>
<dbReference type="GO" id="GO:0019619">
    <property type="term" value="P:3,4-dihydroxybenzoate catabolic process"/>
    <property type="evidence" value="ECO:0007669"/>
    <property type="project" value="InterPro"/>
</dbReference>